<dbReference type="SMART" id="SM00671">
    <property type="entry name" value="SEL1"/>
    <property type="match status" value="4"/>
</dbReference>
<dbReference type="Proteomes" id="UP000249577">
    <property type="component" value="Unassembled WGS sequence"/>
</dbReference>
<dbReference type="Gene3D" id="1.25.40.10">
    <property type="entry name" value="Tetratricopeptide repeat domain"/>
    <property type="match status" value="1"/>
</dbReference>
<proteinExistence type="predicted"/>
<dbReference type="PANTHER" id="PTHR11102">
    <property type="entry name" value="SEL-1-LIKE PROTEIN"/>
    <property type="match status" value="1"/>
</dbReference>
<feature type="compositionally biased region" description="Basic and acidic residues" evidence="1">
    <location>
        <begin position="882"/>
        <end position="894"/>
    </location>
</feature>
<feature type="compositionally biased region" description="Basic and acidic residues" evidence="1">
    <location>
        <begin position="1189"/>
        <end position="1199"/>
    </location>
</feature>
<feature type="compositionally biased region" description="Low complexity" evidence="1">
    <location>
        <begin position="918"/>
        <end position="929"/>
    </location>
</feature>
<feature type="region of interest" description="Disordered" evidence="1">
    <location>
        <begin position="1"/>
        <end position="46"/>
    </location>
</feature>
<evidence type="ECO:0000313" key="3">
    <source>
        <dbReference type="Proteomes" id="UP000249577"/>
    </source>
</evidence>
<gene>
    <name evidence="2" type="ORF">DI565_02095</name>
</gene>
<feature type="region of interest" description="Disordered" evidence="1">
    <location>
        <begin position="750"/>
        <end position="771"/>
    </location>
</feature>
<protein>
    <recommendedName>
        <fullName evidence="4">Sel1 domain protein repeat-containing protein</fullName>
    </recommendedName>
</protein>
<dbReference type="AlphaFoldDB" id="A0A2W5KQ16"/>
<evidence type="ECO:0000313" key="2">
    <source>
        <dbReference type="EMBL" id="PZQ19192.1"/>
    </source>
</evidence>
<comment type="caution">
    <text evidence="2">The sequence shown here is derived from an EMBL/GenBank/DDBJ whole genome shotgun (WGS) entry which is preliminary data.</text>
</comment>
<feature type="region of interest" description="Disordered" evidence="1">
    <location>
        <begin position="1172"/>
        <end position="1199"/>
    </location>
</feature>
<organism evidence="2 3">
    <name type="scientific">Ancylobacter novellus</name>
    <name type="common">Thiobacillus novellus</name>
    <dbReference type="NCBI Taxonomy" id="921"/>
    <lineage>
        <taxon>Bacteria</taxon>
        <taxon>Pseudomonadati</taxon>
        <taxon>Pseudomonadota</taxon>
        <taxon>Alphaproteobacteria</taxon>
        <taxon>Hyphomicrobiales</taxon>
        <taxon>Xanthobacteraceae</taxon>
        <taxon>Ancylobacter</taxon>
    </lineage>
</organism>
<reference evidence="2 3" key="1">
    <citation type="submission" date="2017-08" db="EMBL/GenBank/DDBJ databases">
        <title>Infants hospitalized years apart are colonized by the same room-sourced microbial strains.</title>
        <authorList>
            <person name="Brooks B."/>
            <person name="Olm M.R."/>
            <person name="Firek B.A."/>
            <person name="Baker R."/>
            <person name="Thomas B.C."/>
            <person name="Morowitz M.J."/>
            <person name="Banfield J.F."/>
        </authorList>
    </citation>
    <scope>NUCLEOTIDE SEQUENCE [LARGE SCALE GENOMIC DNA]</scope>
    <source>
        <strain evidence="2">S2_005_003_R2_43</strain>
    </source>
</reference>
<feature type="compositionally biased region" description="Basic and acidic residues" evidence="1">
    <location>
        <begin position="1"/>
        <end position="41"/>
    </location>
</feature>
<evidence type="ECO:0000256" key="1">
    <source>
        <dbReference type="SAM" id="MobiDB-lite"/>
    </source>
</evidence>
<dbReference type="PANTHER" id="PTHR11102:SF160">
    <property type="entry name" value="ERAD-ASSOCIATED E3 UBIQUITIN-PROTEIN LIGASE COMPONENT HRD3"/>
    <property type="match status" value="1"/>
</dbReference>
<evidence type="ECO:0008006" key="4">
    <source>
        <dbReference type="Google" id="ProtNLM"/>
    </source>
</evidence>
<sequence>MDPMSVRDPRSWPGDRRDGERRDRNPLADLSERLAEARRAGEPAPEELERLVSLLAQSDYEPGERLTRALEGLVRWTGSAWTPEPAPRPVREAPRRQPVPAELEARLVEFANSLGDRKRTPPQPSPRRPERRADPLTPPIASLRAALAEISERQKALDEENVAPRRPAAPRPAAPERAPAPERRPEVEPYRTYAPQAQKLAVDAASTAMARELRTEIDRLGRSVADLPTRREVDGLAREMNELASRLSSDRPARLDRESLGAIDALVAEVDRMRGDAASPQMIAGLAEELHVISSRLDALGPSNSGAIEALARRIDEVRTELAQFPRASAVDVLASEIQALIDRLDEQERAAQPTRQAVTGLSHRVETLDGKVSAIAQASVAHDDAIARMGSSLRAELGGLPRAEAFSDLGRQIDALTESLKNRSAIGPALKAVEGLSGKVEAIDGKIEAIGGTIEAFARNRGGELQWLSETMRDEIAAIARPDAFEGLERQIEALSSKITGRRDDDVARDVRALSGRVEHLGDRMQAAAEAAGARSDALERVEESVRVIAEQMTGPRAEASARDGSVALESEVRRLVESFEDNDGRLDDLNAAFSGLAARIERSCADLGAHCVETAVAAARDAVAAPGQEPRSRIDDDIVRSLADLRASAASSERRSGEALDAVRSTLERLLDRMERIEASPRFEPVPEFGRQASAFRAPVEETRAPETRVDAAEAARAAARRALAEIASGEETPPPYAEPARFRSFTEERADEPIEPGSGAPRNEPASGQTAATFIAAARRASHPVDAVAAPDAAEAIVRTAPQPSRFSGAIARLKASKRPFMLGLAATLIVFAALYVASGMTGEPADSAPPPAPQSRLAPDLEPRSDLQRPTAALGERASADARAAAHDEAEALADAAPPPEPYGDAEPAKSAEAEPVAPAPKAVAEVAPPRAPAKDLTPFAFGDAASLPQGRSVEWKVGEPVTTGSIAKKGPDGLPDSIGGPTLRMRAVSGDPSAQLEIADRLLEGRNVEPDARTAAVWLEKAASQGLAPAQHRLGSLYEKGRGVARDLQAARRWYEQAAASGNVRAMHNLGVVHAEGGLGKPDYAAAAVWFRMAAERGLVDSQYNLAVLDVRGLGGKRDLVAAYKWFALAAAQGDEDAGRKRDEVAKTLGSQLPAAKAAVETFRPRPVDAAANEVPAPPGGWDRVADRKAASAR</sequence>
<dbReference type="SUPFAM" id="SSF81901">
    <property type="entry name" value="HCP-like"/>
    <property type="match status" value="1"/>
</dbReference>
<dbReference type="Gene3D" id="1.10.287.1490">
    <property type="match status" value="1"/>
</dbReference>
<dbReference type="InterPro" id="IPR011990">
    <property type="entry name" value="TPR-like_helical_dom_sf"/>
</dbReference>
<dbReference type="InterPro" id="IPR050767">
    <property type="entry name" value="Sel1_AlgK"/>
</dbReference>
<accession>A0A2W5KQ16</accession>
<name>A0A2W5KQ16_ANCNO</name>
<feature type="region of interest" description="Disordered" evidence="1">
    <location>
        <begin position="846"/>
        <end position="929"/>
    </location>
</feature>
<dbReference type="Pfam" id="PF08238">
    <property type="entry name" value="Sel1"/>
    <property type="match status" value="4"/>
</dbReference>
<dbReference type="EMBL" id="QFPN01000001">
    <property type="protein sequence ID" value="PZQ19192.1"/>
    <property type="molecule type" value="Genomic_DNA"/>
</dbReference>
<feature type="compositionally biased region" description="Basic and acidic residues" evidence="1">
    <location>
        <begin position="179"/>
        <end position="189"/>
    </location>
</feature>
<feature type="region of interest" description="Disordered" evidence="1">
    <location>
        <begin position="78"/>
        <end position="190"/>
    </location>
</feature>
<dbReference type="InterPro" id="IPR006597">
    <property type="entry name" value="Sel1-like"/>
</dbReference>